<reference evidence="2" key="1">
    <citation type="journal article" date="2020" name="Stud. Mycol.">
        <title>101 Dothideomycetes genomes: a test case for predicting lifestyles and emergence of pathogens.</title>
        <authorList>
            <person name="Haridas S."/>
            <person name="Albert R."/>
            <person name="Binder M."/>
            <person name="Bloem J."/>
            <person name="Labutti K."/>
            <person name="Salamov A."/>
            <person name="Andreopoulos B."/>
            <person name="Baker S."/>
            <person name="Barry K."/>
            <person name="Bills G."/>
            <person name="Bluhm B."/>
            <person name="Cannon C."/>
            <person name="Castanera R."/>
            <person name="Culley D."/>
            <person name="Daum C."/>
            <person name="Ezra D."/>
            <person name="Gonzalez J."/>
            <person name="Henrissat B."/>
            <person name="Kuo A."/>
            <person name="Liang C."/>
            <person name="Lipzen A."/>
            <person name="Lutzoni F."/>
            <person name="Magnuson J."/>
            <person name="Mondo S."/>
            <person name="Nolan M."/>
            <person name="Ohm R."/>
            <person name="Pangilinan J."/>
            <person name="Park H.-J."/>
            <person name="Ramirez L."/>
            <person name="Alfaro M."/>
            <person name="Sun H."/>
            <person name="Tritt A."/>
            <person name="Yoshinaga Y."/>
            <person name="Zwiers L.-H."/>
            <person name="Turgeon B."/>
            <person name="Goodwin S."/>
            <person name="Spatafora J."/>
            <person name="Crous P."/>
            <person name="Grigoriev I."/>
        </authorList>
    </citation>
    <scope>NUCLEOTIDE SEQUENCE</scope>
    <source>
        <strain evidence="2">CBS 260.36</strain>
    </source>
</reference>
<evidence type="ECO:0000313" key="3">
    <source>
        <dbReference type="Proteomes" id="UP000799439"/>
    </source>
</evidence>
<dbReference type="OrthoDB" id="288942at2759"/>
<proteinExistence type="predicted"/>
<organism evidence="2 3">
    <name type="scientific">Myriangium duriaei CBS 260.36</name>
    <dbReference type="NCBI Taxonomy" id="1168546"/>
    <lineage>
        <taxon>Eukaryota</taxon>
        <taxon>Fungi</taxon>
        <taxon>Dikarya</taxon>
        <taxon>Ascomycota</taxon>
        <taxon>Pezizomycotina</taxon>
        <taxon>Dothideomycetes</taxon>
        <taxon>Dothideomycetidae</taxon>
        <taxon>Myriangiales</taxon>
        <taxon>Myriangiaceae</taxon>
        <taxon>Myriangium</taxon>
    </lineage>
</organism>
<sequence>MAAHLKPLVFAFQAAVDQTQSPLFSTLPTELRERIFNLCLTDSENVARKYDENSLWNRPGHYAPHISHTEILRTCKKCYQEAWFMAWANREQNIYLVAPDRRPHDATNPFALEAQLLSLAASHGEVGIKHVHLFSQLYLLENIQPLQGILDIAHFFPKRMTITIRHTDFWYWEDDAPLRIRHGWVRHCRFPDSLVELQLDFETLQRKKEQVKYLASQAAQSWIFTRKDGQRLVSSCDQITTTTWAGQSTLNDARWIRDEVRPGGLDYVISTIAFKVENRTTKVFADQRQKLPQDLDLRVPDHVGHPIRCDRPFLHVPELLAARVPSFVAAAEALRRVEAYENGENPGPNNDSEGDSTSQQVYNDIVVVNNEDFVTLGEGGMSPTVIRTSILDSRSLHVNGAATLTEGIISEDDDAEDQDYIDSDHEDENVDGDSYDGSVSRSASDEDYDDHVPVAVTPTIPLVDFSRFGGHSTRYARQWHDHLRDATLRK</sequence>
<feature type="compositionally biased region" description="Acidic residues" evidence="1">
    <location>
        <begin position="409"/>
        <end position="434"/>
    </location>
</feature>
<dbReference type="EMBL" id="ML996091">
    <property type="protein sequence ID" value="KAF2149184.1"/>
    <property type="molecule type" value="Genomic_DNA"/>
</dbReference>
<comment type="caution">
    <text evidence="2">The sequence shown here is derived from an EMBL/GenBank/DDBJ whole genome shotgun (WGS) entry which is preliminary data.</text>
</comment>
<evidence type="ECO:0000256" key="1">
    <source>
        <dbReference type="SAM" id="MobiDB-lite"/>
    </source>
</evidence>
<evidence type="ECO:0008006" key="4">
    <source>
        <dbReference type="Google" id="ProtNLM"/>
    </source>
</evidence>
<dbReference type="Proteomes" id="UP000799439">
    <property type="component" value="Unassembled WGS sequence"/>
</dbReference>
<name>A0A9P4IUV2_9PEZI</name>
<gene>
    <name evidence="2" type="ORF">K461DRAFT_42381</name>
</gene>
<keyword evidence="3" id="KW-1185">Reference proteome</keyword>
<dbReference type="AlphaFoldDB" id="A0A9P4IUV2"/>
<accession>A0A9P4IUV2</accession>
<protein>
    <recommendedName>
        <fullName evidence="4">F-box domain-containing protein</fullName>
    </recommendedName>
</protein>
<evidence type="ECO:0000313" key="2">
    <source>
        <dbReference type="EMBL" id="KAF2149184.1"/>
    </source>
</evidence>
<feature type="region of interest" description="Disordered" evidence="1">
    <location>
        <begin position="407"/>
        <end position="452"/>
    </location>
</feature>